<feature type="compositionally biased region" description="Polar residues" evidence="1">
    <location>
        <begin position="329"/>
        <end position="341"/>
    </location>
</feature>
<reference evidence="2 3" key="1">
    <citation type="submission" date="2023-01" db="EMBL/GenBank/DDBJ databases">
        <title>Cultivation and genomic characterization of new, ubiquitous marine nitrite-oxidizing bacteria from the Nitrospirales.</title>
        <authorList>
            <person name="Mueller A.J."/>
            <person name="Daebeler A."/>
            <person name="Herbold C.W."/>
            <person name="Kirkegaard R.H."/>
            <person name="Daims H."/>
        </authorList>
    </citation>
    <scope>NUCLEOTIDE SEQUENCE [LARGE SCALE GENOMIC DNA]</scope>
    <source>
        <strain evidence="2 3">DK</strain>
    </source>
</reference>
<keyword evidence="3" id="KW-1185">Reference proteome</keyword>
<feature type="compositionally biased region" description="Basic and acidic residues" evidence="1">
    <location>
        <begin position="261"/>
        <end position="323"/>
    </location>
</feature>
<feature type="compositionally biased region" description="Basic and acidic residues" evidence="1">
    <location>
        <begin position="224"/>
        <end position="245"/>
    </location>
</feature>
<dbReference type="Proteomes" id="UP001302494">
    <property type="component" value="Chromosome"/>
</dbReference>
<dbReference type="EMBL" id="CP116968">
    <property type="protein sequence ID" value="WNM62561.1"/>
    <property type="molecule type" value="Genomic_DNA"/>
</dbReference>
<evidence type="ECO:0000313" key="2">
    <source>
        <dbReference type="EMBL" id="WNM62561.1"/>
    </source>
</evidence>
<organism evidence="2 3">
    <name type="scientific">Candidatus Nitrospira neomarina</name>
    <dbReference type="NCBI Taxonomy" id="3020899"/>
    <lineage>
        <taxon>Bacteria</taxon>
        <taxon>Pseudomonadati</taxon>
        <taxon>Nitrospirota</taxon>
        <taxon>Nitrospiria</taxon>
        <taxon>Nitrospirales</taxon>
        <taxon>Nitrospiraceae</taxon>
        <taxon>Nitrospira</taxon>
    </lineage>
</organism>
<accession>A0AA96GS61</accession>
<sequence>MNRSYARPFLVAGVLSLLGMPWGGNDHEISKISTVHAAPWIAPAPQQELSAQWVQDVAREFRKPQIRNIFMNIPGGSPQSTILDLLNEAAVGLENGEPGYARHLVRKAVDVLDRSAGRGWYTESDIQPIQAMILKYAKRGFSEADQNWQSRNRSNREMSSNRSQDDGVRLFNPDEPNFSANRWDGYTSDHWQGSGGSYDRVQKRNIRQNTQNFDRTRNRTSKSSFRDREHNVRNQDENRRMERGGTQRYYSDDFYYSDYPWEDRGRRGESSRRDRDSYRDSHRDKMPWSMEQDRRAHARGKERFYSEQSMDRGQQRPYDRGPGQDEYFESTTRTQSRGFNR</sequence>
<evidence type="ECO:0000256" key="1">
    <source>
        <dbReference type="SAM" id="MobiDB-lite"/>
    </source>
</evidence>
<dbReference type="AlphaFoldDB" id="A0AA96GS61"/>
<feature type="region of interest" description="Disordered" evidence="1">
    <location>
        <begin position="145"/>
        <end position="174"/>
    </location>
</feature>
<evidence type="ECO:0000313" key="3">
    <source>
        <dbReference type="Proteomes" id="UP001302494"/>
    </source>
</evidence>
<protein>
    <submittedName>
        <fullName evidence="2">Uncharacterized protein</fullName>
    </submittedName>
</protein>
<feature type="region of interest" description="Disordered" evidence="1">
    <location>
        <begin position="192"/>
        <end position="246"/>
    </location>
</feature>
<proteinExistence type="predicted"/>
<feature type="region of interest" description="Disordered" evidence="1">
    <location>
        <begin position="261"/>
        <end position="341"/>
    </location>
</feature>
<dbReference type="RefSeq" id="WP_312746228.1">
    <property type="nucleotide sequence ID" value="NZ_CP116968.1"/>
</dbReference>
<gene>
    <name evidence="2" type="ORF">PQG83_02100</name>
</gene>
<name>A0AA96GS61_9BACT</name>
<dbReference type="KEGG" id="nneo:PQG83_02100"/>